<evidence type="ECO:0000313" key="3">
    <source>
        <dbReference type="Proteomes" id="UP000654670"/>
    </source>
</evidence>
<name>A0A917S9Y9_9BACL</name>
<comment type="caution">
    <text evidence="2">The sequence shown here is derived from an EMBL/GenBank/DDBJ whole genome shotgun (WGS) entry which is preliminary data.</text>
</comment>
<dbReference type="AlphaFoldDB" id="A0A917S9Y9"/>
<feature type="region of interest" description="Disordered" evidence="1">
    <location>
        <begin position="1"/>
        <end position="21"/>
    </location>
</feature>
<reference evidence="2" key="2">
    <citation type="submission" date="2020-09" db="EMBL/GenBank/DDBJ databases">
        <authorList>
            <person name="Sun Q."/>
            <person name="Ohkuma M."/>
        </authorList>
    </citation>
    <scope>NUCLEOTIDE SEQUENCE</scope>
    <source>
        <strain evidence="2">JCM 15325</strain>
    </source>
</reference>
<proteinExistence type="predicted"/>
<organism evidence="2 3">
    <name type="scientific">Sporolactobacillus putidus</name>
    <dbReference type="NCBI Taxonomy" id="492735"/>
    <lineage>
        <taxon>Bacteria</taxon>
        <taxon>Bacillati</taxon>
        <taxon>Bacillota</taxon>
        <taxon>Bacilli</taxon>
        <taxon>Bacillales</taxon>
        <taxon>Sporolactobacillaceae</taxon>
        <taxon>Sporolactobacillus</taxon>
    </lineage>
</organism>
<evidence type="ECO:0000313" key="2">
    <source>
        <dbReference type="EMBL" id="GGL65069.1"/>
    </source>
</evidence>
<sequence length="103" mass="11872">MNEIHSYYGQGQGIGDIDQTYFPDELNFPQERQMTMPTMPYPGQPYPTMPYPAQPYPTQPYHAMPYPTHPYPMHPPYPSGRPPYWYGSGTAMPTMPPGMPRPY</sequence>
<dbReference type="Proteomes" id="UP000654670">
    <property type="component" value="Unassembled WGS sequence"/>
</dbReference>
<gene>
    <name evidence="2" type="ORF">GCM10007968_31300</name>
</gene>
<accession>A0A917S9Y9</accession>
<dbReference type="RefSeq" id="WP_188805063.1">
    <property type="nucleotide sequence ID" value="NZ_BMOK01000021.1"/>
</dbReference>
<keyword evidence="3" id="KW-1185">Reference proteome</keyword>
<reference evidence="2" key="1">
    <citation type="journal article" date="2014" name="Int. J. Syst. Evol. Microbiol.">
        <title>Complete genome sequence of Corynebacterium casei LMG S-19264T (=DSM 44701T), isolated from a smear-ripened cheese.</title>
        <authorList>
            <consortium name="US DOE Joint Genome Institute (JGI-PGF)"/>
            <person name="Walter F."/>
            <person name="Albersmeier A."/>
            <person name="Kalinowski J."/>
            <person name="Ruckert C."/>
        </authorList>
    </citation>
    <scope>NUCLEOTIDE SEQUENCE</scope>
    <source>
        <strain evidence="2">JCM 15325</strain>
    </source>
</reference>
<dbReference type="EMBL" id="BMOK01000021">
    <property type="protein sequence ID" value="GGL65069.1"/>
    <property type="molecule type" value="Genomic_DNA"/>
</dbReference>
<protein>
    <submittedName>
        <fullName evidence="2">Uncharacterized protein</fullName>
    </submittedName>
</protein>
<evidence type="ECO:0000256" key="1">
    <source>
        <dbReference type="SAM" id="MobiDB-lite"/>
    </source>
</evidence>